<reference evidence="4" key="1">
    <citation type="submission" date="2016-10" db="EMBL/GenBank/DDBJ databases">
        <authorList>
            <person name="Varghese N."/>
            <person name="Submissions S."/>
        </authorList>
    </citation>
    <scope>NUCLEOTIDE SEQUENCE [LARGE SCALE GENOMIC DNA]</scope>
    <source>
        <strain evidence="4">GAS232</strain>
    </source>
</reference>
<dbReference type="Pfam" id="PF02021">
    <property type="entry name" value="UPF0102"/>
    <property type="match status" value="1"/>
</dbReference>
<sequence length="152" mass="17483">MPRPRPLLALMEYLTAISTPRHDQRRGVDAATMRGHMGEDAAYFYLRRLGFKVVAQRWESDFAPGEVDVVAWEGETLCFIEVKTRRQHSPVAAEAAIDGDKQQAMERQADAYVRELPWPEGRRPKIAIRFDAVLVHLREQGRPDVQLIRNVF</sequence>
<keyword evidence="3" id="KW-0378">Hydrolase</keyword>
<dbReference type="PANTHER" id="PTHR34039:SF1">
    <property type="entry name" value="UPF0102 PROTEIN YRAN"/>
    <property type="match status" value="1"/>
</dbReference>
<dbReference type="Gene3D" id="3.40.1350.10">
    <property type="match status" value="1"/>
</dbReference>
<dbReference type="OrthoDB" id="9802516at2"/>
<evidence type="ECO:0000256" key="2">
    <source>
        <dbReference type="HAMAP-Rule" id="MF_00048"/>
    </source>
</evidence>
<keyword evidence="3" id="KW-0540">Nuclease</keyword>
<dbReference type="EMBL" id="LT629690">
    <property type="protein sequence ID" value="SDF55952.1"/>
    <property type="molecule type" value="Genomic_DNA"/>
</dbReference>
<organism evidence="3 4">
    <name type="scientific">Terriglobus roseus</name>
    <dbReference type="NCBI Taxonomy" id="392734"/>
    <lineage>
        <taxon>Bacteria</taxon>
        <taxon>Pseudomonadati</taxon>
        <taxon>Acidobacteriota</taxon>
        <taxon>Terriglobia</taxon>
        <taxon>Terriglobales</taxon>
        <taxon>Acidobacteriaceae</taxon>
        <taxon>Terriglobus</taxon>
    </lineage>
</organism>
<evidence type="ECO:0000313" key="4">
    <source>
        <dbReference type="Proteomes" id="UP000182427"/>
    </source>
</evidence>
<dbReference type="InterPro" id="IPR011335">
    <property type="entry name" value="Restrct_endonuc-II-like"/>
</dbReference>
<gene>
    <name evidence="3" type="ORF">SAMN05444167_2681</name>
</gene>
<name>A0A1G7M2C3_9BACT</name>
<protein>
    <recommendedName>
        <fullName evidence="2">UPF0102 protein SAMN05444167_2681</fullName>
    </recommendedName>
</protein>
<dbReference type="InterPro" id="IPR011856">
    <property type="entry name" value="tRNA_endonuc-like_dom_sf"/>
</dbReference>
<evidence type="ECO:0000313" key="3">
    <source>
        <dbReference type="EMBL" id="SDF55952.1"/>
    </source>
</evidence>
<dbReference type="RefSeq" id="WP_083345583.1">
    <property type="nucleotide sequence ID" value="NZ_LT629690.1"/>
</dbReference>
<dbReference type="GO" id="GO:0004519">
    <property type="term" value="F:endonuclease activity"/>
    <property type="evidence" value="ECO:0007669"/>
    <property type="project" value="UniProtKB-KW"/>
</dbReference>
<evidence type="ECO:0000256" key="1">
    <source>
        <dbReference type="ARBA" id="ARBA00006738"/>
    </source>
</evidence>
<dbReference type="PANTHER" id="PTHR34039">
    <property type="entry name" value="UPF0102 PROTEIN YRAN"/>
    <property type="match status" value="1"/>
</dbReference>
<keyword evidence="3" id="KW-0255">Endonuclease</keyword>
<dbReference type="InterPro" id="IPR003509">
    <property type="entry name" value="UPF0102_YraN-like"/>
</dbReference>
<dbReference type="Proteomes" id="UP000182427">
    <property type="component" value="Chromosome I"/>
</dbReference>
<keyword evidence="4" id="KW-1185">Reference proteome</keyword>
<comment type="similarity">
    <text evidence="1 2">Belongs to the UPF0102 family.</text>
</comment>
<dbReference type="HAMAP" id="MF_00048">
    <property type="entry name" value="UPF0102"/>
    <property type="match status" value="1"/>
</dbReference>
<proteinExistence type="inferred from homology"/>
<accession>A0A1G7M2C3</accession>
<dbReference type="AlphaFoldDB" id="A0A1G7M2C3"/>
<dbReference type="SUPFAM" id="SSF52980">
    <property type="entry name" value="Restriction endonuclease-like"/>
    <property type="match status" value="1"/>
</dbReference>
<dbReference type="GO" id="GO:0003676">
    <property type="term" value="F:nucleic acid binding"/>
    <property type="evidence" value="ECO:0007669"/>
    <property type="project" value="InterPro"/>
</dbReference>